<proteinExistence type="inferred from homology"/>
<dbReference type="RefSeq" id="WP_370720225.1">
    <property type="nucleotide sequence ID" value="NZ_JBGGTQ010000009.1"/>
</dbReference>
<comment type="subcellular location">
    <subcellularLocation>
        <location evidence="1">Secreted</location>
    </subcellularLocation>
</comment>
<dbReference type="Proteomes" id="UP001566476">
    <property type="component" value="Unassembled WGS sequence"/>
</dbReference>
<feature type="chain" id="PRO_5046043761" evidence="8">
    <location>
        <begin position="35"/>
        <end position="178"/>
    </location>
</feature>
<sequence length="178" mass="17911">MTVRRTVQRSARTGAAAFLAVGFGLLAGCGEQQAGAPVTSSSPTSSSSTPSGTTPTGDVPATSGGELTVVVDDGAGNQRTWTLTCSADGTAGGDHPDAQNACEAVAAAKAPWAPVPKDMACTQIYGGAQTATVTGTWGGEQVQARYARNDGCQIARWDRLAPLLQPGTEVSARSRGAS</sequence>
<evidence type="ECO:0000256" key="1">
    <source>
        <dbReference type="ARBA" id="ARBA00004613"/>
    </source>
</evidence>
<evidence type="ECO:0000313" key="11">
    <source>
        <dbReference type="Proteomes" id="UP001566476"/>
    </source>
</evidence>
<feature type="domain" description="Subtilisin inhibitor" evidence="9">
    <location>
        <begin position="68"/>
        <end position="143"/>
    </location>
</feature>
<evidence type="ECO:0000256" key="4">
    <source>
        <dbReference type="ARBA" id="ARBA00022690"/>
    </source>
</evidence>
<accession>A0ABV4I5M1</accession>
<reference evidence="10 11" key="1">
    <citation type="submission" date="2024-07" db="EMBL/GenBank/DDBJ databases">
        <authorList>
            <person name="Thanompreechachai J."/>
            <person name="Duangmal K."/>
        </authorList>
    </citation>
    <scope>NUCLEOTIDE SEQUENCE [LARGE SCALE GENOMIC DNA]</scope>
    <source>
        <strain evidence="10 11">TBRC 1896</strain>
    </source>
</reference>
<keyword evidence="8" id="KW-0732">Signal</keyword>
<evidence type="ECO:0000259" key="9">
    <source>
        <dbReference type="Pfam" id="PF00720"/>
    </source>
</evidence>
<feature type="region of interest" description="Disordered" evidence="7">
    <location>
        <begin position="33"/>
        <end position="67"/>
    </location>
</feature>
<keyword evidence="5" id="KW-0722">Serine protease inhibitor</keyword>
<feature type="signal peptide" evidence="8">
    <location>
        <begin position="1"/>
        <end position="34"/>
    </location>
</feature>
<dbReference type="SUPFAM" id="SSF55399">
    <property type="entry name" value="Subtilisin inhibitor"/>
    <property type="match status" value="1"/>
</dbReference>
<evidence type="ECO:0000256" key="8">
    <source>
        <dbReference type="SAM" id="SignalP"/>
    </source>
</evidence>
<evidence type="ECO:0000256" key="6">
    <source>
        <dbReference type="ARBA" id="ARBA00023157"/>
    </source>
</evidence>
<dbReference type="PROSITE" id="PS51257">
    <property type="entry name" value="PROKAR_LIPOPROTEIN"/>
    <property type="match status" value="1"/>
</dbReference>
<name>A0ABV4I5M1_9ACTN</name>
<evidence type="ECO:0000256" key="2">
    <source>
        <dbReference type="ARBA" id="ARBA00010472"/>
    </source>
</evidence>
<evidence type="ECO:0000256" key="5">
    <source>
        <dbReference type="ARBA" id="ARBA00022900"/>
    </source>
</evidence>
<keyword evidence="6" id="KW-1015">Disulfide bond</keyword>
<keyword evidence="4" id="KW-0646">Protease inhibitor</keyword>
<evidence type="ECO:0000256" key="7">
    <source>
        <dbReference type="SAM" id="MobiDB-lite"/>
    </source>
</evidence>
<dbReference type="InterPro" id="IPR036819">
    <property type="entry name" value="Subtilisin_inhibitor-like_sf"/>
</dbReference>
<evidence type="ECO:0000313" key="10">
    <source>
        <dbReference type="EMBL" id="MEZ0493985.1"/>
    </source>
</evidence>
<dbReference type="InterPro" id="IPR023549">
    <property type="entry name" value="Subtilisin_inhibitor"/>
</dbReference>
<protein>
    <submittedName>
        <fullName evidence="10">SSI family serine proteinase inhibitor</fullName>
    </submittedName>
</protein>
<dbReference type="Gene3D" id="3.30.350.10">
    <property type="entry name" value="Subtilisin inhibitor-like"/>
    <property type="match status" value="1"/>
</dbReference>
<evidence type="ECO:0000256" key="3">
    <source>
        <dbReference type="ARBA" id="ARBA00022525"/>
    </source>
</evidence>
<organism evidence="10 11">
    <name type="scientific">Kineococcus mangrovi</name>
    <dbReference type="NCBI Taxonomy" id="1660183"/>
    <lineage>
        <taxon>Bacteria</taxon>
        <taxon>Bacillati</taxon>
        <taxon>Actinomycetota</taxon>
        <taxon>Actinomycetes</taxon>
        <taxon>Kineosporiales</taxon>
        <taxon>Kineosporiaceae</taxon>
        <taxon>Kineococcus</taxon>
    </lineage>
</organism>
<dbReference type="EMBL" id="JBGGTQ010000009">
    <property type="protein sequence ID" value="MEZ0493985.1"/>
    <property type="molecule type" value="Genomic_DNA"/>
</dbReference>
<keyword evidence="11" id="KW-1185">Reference proteome</keyword>
<dbReference type="Pfam" id="PF00720">
    <property type="entry name" value="SSI"/>
    <property type="match status" value="1"/>
</dbReference>
<comment type="caution">
    <text evidence="10">The sequence shown here is derived from an EMBL/GenBank/DDBJ whole genome shotgun (WGS) entry which is preliminary data.</text>
</comment>
<comment type="similarity">
    <text evidence="2">Belongs to the protease inhibitor I16 (SSI) family.</text>
</comment>
<gene>
    <name evidence="10" type="ORF">AB2L28_17250</name>
</gene>
<feature type="compositionally biased region" description="Low complexity" evidence="7">
    <location>
        <begin position="39"/>
        <end position="57"/>
    </location>
</feature>
<keyword evidence="3" id="KW-0964">Secreted</keyword>